<dbReference type="AlphaFoldDB" id="A0A376J2K3"/>
<evidence type="ECO:0000313" key="1">
    <source>
        <dbReference type="EMBL" id="STE54645.1"/>
    </source>
</evidence>
<dbReference type="EMBL" id="UFXS01000002">
    <property type="protein sequence ID" value="STE54645.1"/>
    <property type="molecule type" value="Genomic_DNA"/>
</dbReference>
<protein>
    <submittedName>
        <fullName evidence="1">Uncharacterized protein</fullName>
    </submittedName>
</protein>
<dbReference type="Proteomes" id="UP000254737">
    <property type="component" value="Unassembled WGS sequence"/>
</dbReference>
<name>A0A376J2K3_9FLAO</name>
<reference evidence="1 2" key="1">
    <citation type="submission" date="2018-06" db="EMBL/GenBank/DDBJ databases">
        <authorList>
            <consortium name="Pathogen Informatics"/>
            <person name="Doyle S."/>
        </authorList>
    </citation>
    <scope>NUCLEOTIDE SEQUENCE [LARGE SCALE GENOMIC DNA]</scope>
    <source>
        <strain evidence="1 2">NCTC13456</strain>
    </source>
</reference>
<accession>A0A376J2K3</accession>
<sequence>MIENYIQYLEGYNKDNITFSDIEKAIIEINETDDEHSVFWVSVISDDDFENVIEASKSLDLIITFDKISTKYKAKGWNEVKELYKLLLEEKFDLIKAQIK</sequence>
<dbReference type="RefSeq" id="WP_115002170.1">
    <property type="nucleotide sequence ID" value="NZ_UFXS01000002.1"/>
</dbReference>
<proteinExistence type="predicted"/>
<gene>
    <name evidence="1" type="ORF">NCTC13456_03445</name>
</gene>
<evidence type="ECO:0000313" key="2">
    <source>
        <dbReference type="Proteomes" id="UP000254737"/>
    </source>
</evidence>
<organism evidence="1 2">
    <name type="scientific">Empedobacter falsenii</name>
    <dbReference type="NCBI Taxonomy" id="343874"/>
    <lineage>
        <taxon>Bacteria</taxon>
        <taxon>Pseudomonadati</taxon>
        <taxon>Bacteroidota</taxon>
        <taxon>Flavobacteriia</taxon>
        <taxon>Flavobacteriales</taxon>
        <taxon>Weeksellaceae</taxon>
        <taxon>Empedobacter</taxon>
    </lineage>
</organism>